<dbReference type="EMBL" id="AVOT02078480">
    <property type="protein sequence ID" value="MBW0566044.1"/>
    <property type="molecule type" value="Genomic_DNA"/>
</dbReference>
<sequence>MQILIPVQDPNASHAKPCTVNPYTGAALQKLQHFLMRVQAPNASHANPYACAGSQQFKKLLTPGKASDNTHANPYACIGSQHFTCTSLRLYRFPTVQTIPYAWAASRQC</sequence>
<dbReference type="AlphaFoldDB" id="A0A9Q3PLE2"/>
<organism evidence="1 2">
    <name type="scientific">Austropuccinia psidii MF-1</name>
    <dbReference type="NCBI Taxonomy" id="1389203"/>
    <lineage>
        <taxon>Eukaryota</taxon>
        <taxon>Fungi</taxon>
        <taxon>Dikarya</taxon>
        <taxon>Basidiomycota</taxon>
        <taxon>Pucciniomycotina</taxon>
        <taxon>Pucciniomycetes</taxon>
        <taxon>Pucciniales</taxon>
        <taxon>Sphaerophragmiaceae</taxon>
        <taxon>Austropuccinia</taxon>
    </lineage>
</organism>
<gene>
    <name evidence="1" type="ORF">O181_105759</name>
</gene>
<comment type="caution">
    <text evidence="1">The sequence shown here is derived from an EMBL/GenBank/DDBJ whole genome shotgun (WGS) entry which is preliminary data.</text>
</comment>
<dbReference type="Proteomes" id="UP000765509">
    <property type="component" value="Unassembled WGS sequence"/>
</dbReference>
<protein>
    <submittedName>
        <fullName evidence="1">Uncharacterized protein</fullName>
    </submittedName>
</protein>
<proteinExistence type="predicted"/>
<accession>A0A9Q3PLE2</accession>
<evidence type="ECO:0000313" key="2">
    <source>
        <dbReference type="Proteomes" id="UP000765509"/>
    </source>
</evidence>
<reference evidence="1" key="1">
    <citation type="submission" date="2021-03" db="EMBL/GenBank/DDBJ databases">
        <title>Draft genome sequence of rust myrtle Austropuccinia psidii MF-1, a brazilian biotype.</title>
        <authorList>
            <person name="Quecine M.C."/>
            <person name="Pachon D.M.R."/>
            <person name="Bonatelli M.L."/>
            <person name="Correr F.H."/>
            <person name="Franceschini L.M."/>
            <person name="Leite T.F."/>
            <person name="Margarido G.R.A."/>
            <person name="Almeida C.A."/>
            <person name="Ferrarezi J.A."/>
            <person name="Labate C.A."/>
        </authorList>
    </citation>
    <scope>NUCLEOTIDE SEQUENCE</scope>
    <source>
        <strain evidence="1">MF-1</strain>
    </source>
</reference>
<name>A0A9Q3PLE2_9BASI</name>
<keyword evidence="2" id="KW-1185">Reference proteome</keyword>
<evidence type="ECO:0000313" key="1">
    <source>
        <dbReference type="EMBL" id="MBW0566044.1"/>
    </source>
</evidence>